<comment type="caution">
    <text evidence="2">The sequence shown here is derived from an EMBL/GenBank/DDBJ whole genome shotgun (WGS) entry which is preliminary data.</text>
</comment>
<evidence type="ECO:0000313" key="3">
    <source>
        <dbReference type="Proteomes" id="UP001499878"/>
    </source>
</evidence>
<keyword evidence="2" id="KW-0378">Hydrolase</keyword>
<feature type="domain" description="Beta-lactamase-related" evidence="1">
    <location>
        <begin position="25"/>
        <end position="401"/>
    </location>
</feature>
<dbReference type="GO" id="GO:0016787">
    <property type="term" value="F:hydrolase activity"/>
    <property type="evidence" value="ECO:0007669"/>
    <property type="project" value="UniProtKB-KW"/>
</dbReference>
<dbReference type="EMBL" id="BAABJR010000015">
    <property type="protein sequence ID" value="GAA5213513.1"/>
    <property type="molecule type" value="Genomic_DNA"/>
</dbReference>
<evidence type="ECO:0000259" key="1">
    <source>
        <dbReference type="Pfam" id="PF00144"/>
    </source>
</evidence>
<organism evidence="2 3">
    <name type="scientific">Streptomyces thinghirensis</name>
    <dbReference type="NCBI Taxonomy" id="551547"/>
    <lineage>
        <taxon>Bacteria</taxon>
        <taxon>Bacillati</taxon>
        <taxon>Actinomycetota</taxon>
        <taxon>Actinomycetes</taxon>
        <taxon>Kitasatosporales</taxon>
        <taxon>Streptomycetaceae</taxon>
        <taxon>Streptomyces</taxon>
    </lineage>
</organism>
<dbReference type="Pfam" id="PF00144">
    <property type="entry name" value="Beta-lactamase"/>
    <property type="match status" value="1"/>
</dbReference>
<dbReference type="PANTHER" id="PTHR43283">
    <property type="entry name" value="BETA-LACTAMASE-RELATED"/>
    <property type="match status" value="1"/>
</dbReference>
<dbReference type="InterPro" id="IPR012338">
    <property type="entry name" value="Beta-lactam/transpept-like"/>
</dbReference>
<dbReference type="RefSeq" id="WP_345634891.1">
    <property type="nucleotide sequence ID" value="NZ_BAABJR010000015.1"/>
</dbReference>
<evidence type="ECO:0000313" key="2">
    <source>
        <dbReference type="EMBL" id="GAA5213513.1"/>
    </source>
</evidence>
<name>A0ABP9T8J2_9ACTN</name>
<protein>
    <submittedName>
        <fullName evidence="2">Serine hydrolase domain-containing protein</fullName>
    </submittedName>
</protein>
<accession>A0ABP9T8J2</accession>
<gene>
    <name evidence="2" type="ORF">GCM10023323_54810</name>
</gene>
<dbReference type="Gene3D" id="3.40.710.10">
    <property type="entry name" value="DD-peptidase/beta-lactamase superfamily"/>
    <property type="match status" value="1"/>
</dbReference>
<dbReference type="InterPro" id="IPR001466">
    <property type="entry name" value="Beta-lactam-related"/>
</dbReference>
<dbReference type="InterPro" id="IPR050789">
    <property type="entry name" value="Diverse_Enzym_Activities"/>
</dbReference>
<reference evidence="3" key="1">
    <citation type="journal article" date="2019" name="Int. J. Syst. Evol. Microbiol.">
        <title>The Global Catalogue of Microorganisms (GCM) 10K type strain sequencing project: providing services to taxonomists for standard genome sequencing and annotation.</title>
        <authorList>
            <consortium name="The Broad Institute Genomics Platform"/>
            <consortium name="The Broad Institute Genome Sequencing Center for Infectious Disease"/>
            <person name="Wu L."/>
            <person name="Ma J."/>
        </authorList>
    </citation>
    <scope>NUCLEOTIDE SEQUENCE [LARGE SCALE GENOMIC DNA]</scope>
    <source>
        <strain evidence="3">JCM 18306</strain>
    </source>
</reference>
<proteinExistence type="predicted"/>
<sequence>MVTAPLRQEVDPGAAGLDPKALDRLDRHFARQVDEGRLPGFLVAVARGGRVAHLTVHGRRDVAAGLPVAADTLWRIYSMTKPVTSVAALMLVEEGRLSLDDPVARYLPAFAEPRVYVEGSADDVITRPAAGPVLVRHLMTHTAGLTFGFYHAHPVDELYRAAGLESSVRPGAGLAETVDLYASLPLQFEPGTRWNYSVASNVLGRLVEVVSGQPLDTYCAERVFGPLGMTDTGFHVTDEQAGRLAELYGETDGGGIEPVPGLPLRGRPRFLSGSGGLVSSAYDVHRFAELLRRRGELDGVRLLAPGTVDLMTRNHLPGDADLRAYGSSPAHDEPGNDGVGFGLGVSVVIDPARTQAPSGLGTYGWSGVATTTFWVDPGRDLTVQFMTQVRPKSSHTVYPDLKRLVHEAVTG</sequence>
<keyword evidence="3" id="KW-1185">Reference proteome</keyword>
<dbReference type="SUPFAM" id="SSF56601">
    <property type="entry name" value="beta-lactamase/transpeptidase-like"/>
    <property type="match status" value="1"/>
</dbReference>
<dbReference type="PANTHER" id="PTHR43283:SF3">
    <property type="entry name" value="BETA-LACTAMASE FAMILY PROTEIN (AFU_ORTHOLOGUE AFUA_5G07500)"/>
    <property type="match status" value="1"/>
</dbReference>
<dbReference type="Proteomes" id="UP001499878">
    <property type="component" value="Unassembled WGS sequence"/>
</dbReference>